<organism evidence="2 3">
    <name type="scientific">Pararge aegeria aegeria</name>
    <dbReference type="NCBI Taxonomy" id="348720"/>
    <lineage>
        <taxon>Eukaryota</taxon>
        <taxon>Metazoa</taxon>
        <taxon>Ecdysozoa</taxon>
        <taxon>Arthropoda</taxon>
        <taxon>Hexapoda</taxon>
        <taxon>Insecta</taxon>
        <taxon>Pterygota</taxon>
        <taxon>Neoptera</taxon>
        <taxon>Endopterygota</taxon>
        <taxon>Lepidoptera</taxon>
        <taxon>Glossata</taxon>
        <taxon>Ditrysia</taxon>
        <taxon>Papilionoidea</taxon>
        <taxon>Nymphalidae</taxon>
        <taxon>Satyrinae</taxon>
        <taxon>Satyrini</taxon>
        <taxon>Parargina</taxon>
        <taxon>Pararge</taxon>
    </lineage>
</organism>
<feature type="transmembrane region" description="Helical" evidence="1">
    <location>
        <begin position="127"/>
        <end position="147"/>
    </location>
</feature>
<accession>A0A8S4QUS2</accession>
<protein>
    <submittedName>
        <fullName evidence="2">Jg14394 protein</fullName>
    </submittedName>
</protein>
<sequence length="178" mass="19764">VEQPSRLVFKNCCFCIPLKTGCLILGYFYLISSIVVLLMTGFGLSFIVTMLHHVADAIKPLMITLVVLGSIILVLILIALPFNILLLIGLHKEKKNYIKIYLIFQLVFTILSILLRITGVILSMGGYLTGALTTLVYAVINIYYLIVIRSYYLKMSKGAKNVPAQLYQDGCVVIATTV</sequence>
<keyword evidence="1" id="KW-0472">Membrane</keyword>
<dbReference type="Proteomes" id="UP000838756">
    <property type="component" value="Unassembled WGS sequence"/>
</dbReference>
<dbReference type="AlphaFoldDB" id="A0A8S4QUS2"/>
<comment type="caution">
    <text evidence="2">The sequence shown here is derived from an EMBL/GenBank/DDBJ whole genome shotgun (WGS) entry which is preliminary data.</text>
</comment>
<keyword evidence="3" id="KW-1185">Reference proteome</keyword>
<dbReference type="PANTHER" id="PTHR36694:SF11">
    <property type="entry name" value="LP21121P-RELATED"/>
    <property type="match status" value="1"/>
</dbReference>
<feature type="transmembrane region" description="Helical" evidence="1">
    <location>
        <begin position="61"/>
        <end position="88"/>
    </location>
</feature>
<keyword evidence="1" id="KW-1133">Transmembrane helix</keyword>
<dbReference type="PANTHER" id="PTHR36694">
    <property type="entry name" value="PASIFLORA 1, ISOFORM A-RELATED"/>
    <property type="match status" value="1"/>
</dbReference>
<reference evidence="2" key="1">
    <citation type="submission" date="2022-03" db="EMBL/GenBank/DDBJ databases">
        <authorList>
            <person name="Lindestad O."/>
        </authorList>
    </citation>
    <scope>NUCLEOTIDE SEQUENCE</scope>
</reference>
<gene>
    <name evidence="2" type="primary">jg14394</name>
    <name evidence="2" type="ORF">PAEG_LOCUS6589</name>
</gene>
<dbReference type="EMBL" id="CAKXAJ010020111">
    <property type="protein sequence ID" value="CAH2220413.1"/>
    <property type="molecule type" value="Genomic_DNA"/>
</dbReference>
<proteinExistence type="predicted"/>
<name>A0A8S4QUS2_9NEOP</name>
<dbReference type="OrthoDB" id="2354286at2759"/>
<feature type="non-terminal residue" evidence="2">
    <location>
        <position position="178"/>
    </location>
</feature>
<keyword evidence="1" id="KW-0812">Transmembrane</keyword>
<feature type="transmembrane region" description="Helical" evidence="1">
    <location>
        <begin position="27"/>
        <end position="55"/>
    </location>
</feature>
<feature type="transmembrane region" description="Helical" evidence="1">
    <location>
        <begin position="100"/>
        <end position="121"/>
    </location>
</feature>
<evidence type="ECO:0000313" key="3">
    <source>
        <dbReference type="Proteomes" id="UP000838756"/>
    </source>
</evidence>
<evidence type="ECO:0000313" key="2">
    <source>
        <dbReference type="EMBL" id="CAH2220413.1"/>
    </source>
</evidence>
<evidence type="ECO:0000256" key="1">
    <source>
        <dbReference type="SAM" id="Phobius"/>
    </source>
</evidence>